<feature type="repeat" description="ANK" evidence="3">
    <location>
        <begin position="49"/>
        <end position="81"/>
    </location>
</feature>
<dbReference type="Gene3D" id="1.25.40.20">
    <property type="entry name" value="Ankyrin repeat-containing domain"/>
    <property type="match status" value="1"/>
</dbReference>
<keyword evidence="1" id="KW-0677">Repeat</keyword>
<reference evidence="4" key="1">
    <citation type="submission" date="2021-03" db="EMBL/GenBank/DDBJ databases">
        <authorList>
            <person name="Bekaert M."/>
        </authorList>
    </citation>
    <scope>NUCLEOTIDE SEQUENCE</scope>
</reference>
<dbReference type="PANTHER" id="PTHR24193">
    <property type="entry name" value="ANKYRIN REPEAT PROTEIN"/>
    <property type="match status" value="1"/>
</dbReference>
<organism evidence="4 5">
    <name type="scientific">Mytilus edulis</name>
    <name type="common">Blue mussel</name>
    <dbReference type="NCBI Taxonomy" id="6550"/>
    <lineage>
        <taxon>Eukaryota</taxon>
        <taxon>Metazoa</taxon>
        <taxon>Spiralia</taxon>
        <taxon>Lophotrochozoa</taxon>
        <taxon>Mollusca</taxon>
        <taxon>Bivalvia</taxon>
        <taxon>Autobranchia</taxon>
        <taxon>Pteriomorphia</taxon>
        <taxon>Mytilida</taxon>
        <taxon>Mytiloidea</taxon>
        <taxon>Mytilidae</taxon>
        <taxon>Mytilinae</taxon>
        <taxon>Mytilus</taxon>
    </lineage>
</organism>
<dbReference type="PANTHER" id="PTHR24193:SF121">
    <property type="entry name" value="ADA2A-CONTAINING COMPLEX COMPONENT 3, ISOFORM D"/>
    <property type="match status" value="1"/>
</dbReference>
<feature type="repeat" description="ANK" evidence="3">
    <location>
        <begin position="91"/>
        <end position="123"/>
    </location>
</feature>
<dbReference type="Proteomes" id="UP000683360">
    <property type="component" value="Unassembled WGS sequence"/>
</dbReference>
<dbReference type="InterPro" id="IPR002110">
    <property type="entry name" value="Ankyrin_rpt"/>
</dbReference>
<sequence>MGQLWSNEVRCSKDEADKTAWRISDSDNVDQIIVVHHQINNNSSEEVDTELTALTIACLQHDVKLVKKLIQKGADVHLVPRGVRRFTETDNCGPPIYCAATHNDVEIIKLLIDAGVDINRFQGFNQFTYLPKSPDKRAIIGPYRRDDFPFATYSFLGHEMFLKVVEQYLNAGVKLNTTSWGPCLFLG</sequence>
<evidence type="ECO:0000256" key="2">
    <source>
        <dbReference type="ARBA" id="ARBA00023043"/>
    </source>
</evidence>
<dbReference type="AlphaFoldDB" id="A0A8S3VQR9"/>
<dbReference type="GO" id="GO:0000976">
    <property type="term" value="F:transcription cis-regulatory region binding"/>
    <property type="evidence" value="ECO:0007669"/>
    <property type="project" value="TreeGrafter"/>
</dbReference>
<protein>
    <submittedName>
        <fullName evidence="4">Uncharacterized protein</fullName>
    </submittedName>
</protein>
<dbReference type="SMART" id="SM00248">
    <property type="entry name" value="ANK"/>
    <property type="match status" value="2"/>
</dbReference>
<dbReference type="GO" id="GO:0045944">
    <property type="term" value="P:positive regulation of transcription by RNA polymerase II"/>
    <property type="evidence" value="ECO:0007669"/>
    <property type="project" value="TreeGrafter"/>
</dbReference>
<dbReference type="GO" id="GO:0005634">
    <property type="term" value="C:nucleus"/>
    <property type="evidence" value="ECO:0007669"/>
    <property type="project" value="TreeGrafter"/>
</dbReference>
<name>A0A8S3VQR9_MYTED</name>
<dbReference type="SUPFAM" id="SSF48403">
    <property type="entry name" value="Ankyrin repeat"/>
    <property type="match status" value="1"/>
</dbReference>
<dbReference type="OrthoDB" id="194358at2759"/>
<comment type="caution">
    <text evidence="4">The sequence shown here is derived from an EMBL/GenBank/DDBJ whole genome shotgun (WGS) entry which is preliminary data.</text>
</comment>
<gene>
    <name evidence="4" type="ORF">MEDL_67863</name>
</gene>
<evidence type="ECO:0000256" key="3">
    <source>
        <dbReference type="PROSITE-ProRule" id="PRU00023"/>
    </source>
</evidence>
<dbReference type="Pfam" id="PF12796">
    <property type="entry name" value="Ank_2"/>
    <property type="match status" value="1"/>
</dbReference>
<keyword evidence="5" id="KW-1185">Reference proteome</keyword>
<evidence type="ECO:0000313" key="5">
    <source>
        <dbReference type="Proteomes" id="UP000683360"/>
    </source>
</evidence>
<proteinExistence type="predicted"/>
<evidence type="ECO:0000313" key="4">
    <source>
        <dbReference type="EMBL" id="CAG2256616.1"/>
    </source>
</evidence>
<dbReference type="InterPro" id="IPR036770">
    <property type="entry name" value="Ankyrin_rpt-contain_sf"/>
</dbReference>
<dbReference type="InterPro" id="IPR050663">
    <property type="entry name" value="Ankyrin-SOCS_Box"/>
</dbReference>
<dbReference type="PROSITE" id="PS50297">
    <property type="entry name" value="ANK_REP_REGION"/>
    <property type="match status" value="1"/>
</dbReference>
<dbReference type="EMBL" id="CAJPWZ010003308">
    <property type="protein sequence ID" value="CAG2256616.1"/>
    <property type="molecule type" value="Genomic_DNA"/>
</dbReference>
<dbReference type="PROSITE" id="PS50088">
    <property type="entry name" value="ANK_REPEAT"/>
    <property type="match status" value="2"/>
</dbReference>
<evidence type="ECO:0000256" key="1">
    <source>
        <dbReference type="ARBA" id="ARBA00022737"/>
    </source>
</evidence>
<keyword evidence="2 3" id="KW-0040">ANK repeat</keyword>
<accession>A0A8S3VQR9</accession>